<reference evidence="1 2" key="1">
    <citation type="journal article" date="2012" name="Nat. Biotechnol.">
        <title>Draft genome sequence of pigeonpea (Cajanus cajan), an orphan legume crop of resource-poor farmers.</title>
        <authorList>
            <person name="Varshney R.K."/>
            <person name="Chen W."/>
            <person name="Li Y."/>
            <person name="Bharti A.K."/>
            <person name="Saxena R.K."/>
            <person name="Schlueter J.A."/>
            <person name="Donoghue M.T."/>
            <person name="Azam S."/>
            <person name="Fan G."/>
            <person name="Whaley A.M."/>
            <person name="Farmer A.D."/>
            <person name="Sheridan J."/>
            <person name="Iwata A."/>
            <person name="Tuteja R."/>
            <person name="Penmetsa R.V."/>
            <person name="Wu W."/>
            <person name="Upadhyaya H.D."/>
            <person name="Yang S.P."/>
            <person name="Shah T."/>
            <person name="Saxena K.B."/>
            <person name="Michael T."/>
            <person name="McCombie W.R."/>
            <person name="Yang B."/>
            <person name="Zhang G."/>
            <person name="Yang H."/>
            <person name="Wang J."/>
            <person name="Spillane C."/>
            <person name="Cook D.R."/>
            <person name="May G.D."/>
            <person name="Xu X."/>
            <person name="Jackson S.A."/>
        </authorList>
    </citation>
    <scope>NUCLEOTIDE SEQUENCE [LARGE SCALE GENOMIC DNA]</scope>
    <source>
        <strain evidence="2">cv. Asha</strain>
    </source>
</reference>
<proteinExistence type="predicted"/>
<dbReference type="AlphaFoldDB" id="A0A151SX04"/>
<organism evidence="1 2">
    <name type="scientific">Cajanus cajan</name>
    <name type="common">Pigeon pea</name>
    <name type="synonym">Cajanus indicus</name>
    <dbReference type="NCBI Taxonomy" id="3821"/>
    <lineage>
        <taxon>Eukaryota</taxon>
        <taxon>Viridiplantae</taxon>
        <taxon>Streptophyta</taxon>
        <taxon>Embryophyta</taxon>
        <taxon>Tracheophyta</taxon>
        <taxon>Spermatophyta</taxon>
        <taxon>Magnoliopsida</taxon>
        <taxon>eudicotyledons</taxon>
        <taxon>Gunneridae</taxon>
        <taxon>Pentapetalae</taxon>
        <taxon>rosids</taxon>
        <taxon>fabids</taxon>
        <taxon>Fabales</taxon>
        <taxon>Fabaceae</taxon>
        <taxon>Papilionoideae</taxon>
        <taxon>50 kb inversion clade</taxon>
        <taxon>NPAAA clade</taxon>
        <taxon>indigoferoid/millettioid clade</taxon>
        <taxon>Phaseoleae</taxon>
        <taxon>Cajanus</taxon>
    </lineage>
</organism>
<dbReference type="EMBL" id="CM003612">
    <property type="protein sequence ID" value="KYP59324.1"/>
    <property type="molecule type" value="Genomic_DNA"/>
</dbReference>
<evidence type="ECO:0000313" key="1">
    <source>
        <dbReference type="EMBL" id="KYP59324.1"/>
    </source>
</evidence>
<sequence>MILDSIANGSFMGKSIDDCLAILENVAANQSQWNNERDNTSKKSTPGRYEVNNVDLLPAKFDALSQKN</sequence>
<accession>A0A151SX04</accession>
<dbReference type="Gramene" id="C.cajan_14328.t">
    <property type="protein sequence ID" value="C.cajan_14328.t.cds1"/>
    <property type="gene ID" value="C.cajan_14328"/>
</dbReference>
<name>A0A151SX04_CAJCA</name>
<keyword evidence="2" id="KW-1185">Reference proteome</keyword>
<dbReference type="Proteomes" id="UP000075243">
    <property type="component" value="Chromosome 10"/>
</dbReference>
<protein>
    <submittedName>
        <fullName evidence="1">Uncharacterized protein</fullName>
    </submittedName>
</protein>
<evidence type="ECO:0000313" key="2">
    <source>
        <dbReference type="Proteomes" id="UP000075243"/>
    </source>
</evidence>
<gene>
    <name evidence="1" type="ORF">KK1_014756</name>
</gene>